<dbReference type="OrthoDB" id="4256927at2"/>
<dbReference type="InterPro" id="IPR000182">
    <property type="entry name" value="GNAT_dom"/>
</dbReference>
<dbReference type="RefSeq" id="WP_084717155.1">
    <property type="nucleotide sequence ID" value="NZ_CP034550.1"/>
</dbReference>
<feature type="domain" description="N-acetyltransferase" evidence="2">
    <location>
        <begin position="9"/>
        <end position="166"/>
    </location>
</feature>
<gene>
    <name evidence="3" type="ORF">EKG83_27055</name>
</gene>
<dbReference type="PROSITE" id="PS51186">
    <property type="entry name" value="GNAT"/>
    <property type="match status" value="1"/>
</dbReference>
<keyword evidence="3" id="KW-0808">Transferase</keyword>
<dbReference type="Pfam" id="PF00583">
    <property type="entry name" value="Acetyltransf_1"/>
    <property type="match status" value="1"/>
</dbReference>
<evidence type="ECO:0000313" key="4">
    <source>
        <dbReference type="Proteomes" id="UP000325787"/>
    </source>
</evidence>
<dbReference type="Gene3D" id="3.40.630.30">
    <property type="match status" value="1"/>
</dbReference>
<proteinExistence type="predicted"/>
<sequence>MRVEHLVVAPLLAVDRSVEAMLERCSDRTVLERCGGGSPDAARLYLRTLLERHRHTTVAGWREHQLVGVATAVHEDNGSELAVLVEDTWQRRGIATALLTRLLADTAGPFPLRAQVTVANTAALALLRRVAPTARLDTLDAGVIEVEFNHAPHDHMRRTSWQPTEPEPGPSLSA</sequence>
<dbReference type="GO" id="GO:0016747">
    <property type="term" value="F:acyltransferase activity, transferring groups other than amino-acyl groups"/>
    <property type="evidence" value="ECO:0007669"/>
    <property type="project" value="InterPro"/>
</dbReference>
<dbReference type="InterPro" id="IPR016181">
    <property type="entry name" value="Acyl_CoA_acyltransferase"/>
</dbReference>
<dbReference type="SUPFAM" id="SSF55729">
    <property type="entry name" value="Acyl-CoA N-acyltransferases (Nat)"/>
    <property type="match status" value="1"/>
</dbReference>
<dbReference type="AlphaFoldDB" id="A0A5Q0H382"/>
<evidence type="ECO:0000256" key="1">
    <source>
        <dbReference type="SAM" id="MobiDB-lite"/>
    </source>
</evidence>
<dbReference type="CDD" id="cd04301">
    <property type="entry name" value="NAT_SF"/>
    <property type="match status" value="1"/>
</dbReference>
<evidence type="ECO:0000259" key="2">
    <source>
        <dbReference type="PROSITE" id="PS51186"/>
    </source>
</evidence>
<evidence type="ECO:0000313" key="3">
    <source>
        <dbReference type="EMBL" id="QFZ20579.1"/>
    </source>
</evidence>
<accession>A0A5Q0H382</accession>
<name>A0A5Q0H382_SACSY</name>
<dbReference type="Proteomes" id="UP000325787">
    <property type="component" value="Chromosome"/>
</dbReference>
<dbReference type="EMBL" id="CP034550">
    <property type="protein sequence ID" value="QFZ20579.1"/>
    <property type="molecule type" value="Genomic_DNA"/>
</dbReference>
<feature type="region of interest" description="Disordered" evidence="1">
    <location>
        <begin position="154"/>
        <end position="174"/>
    </location>
</feature>
<feature type="compositionally biased region" description="Pro residues" evidence="1">
    <location>
        <begin position="165"/>
        <end position="174"/>
    </location>
</feature>
<protein>
    <submittedName>
        <fullName evidence="3">GNAT family N-acetyltransferase</fullName>
    </submittedName>
</protein>
<organism evidence="3 4">
    <name type="scientific">Saccharothrix syringae</name>
    <name type="common">Nocardiopsis syringae</name>
    <dbReference type="NCBI Taxonomy" id="103733"/>
    <lineage>
        <taxon>Bacteria</taxon>
        <taxon>Bacillati</taxon>
        <taxon>Actinomycetota</taxon>
        <taxon>Actinomycetes</taxon>
        <taxon>Pseudonocardiales</taxon>
        <taxon>Pseudonocardiaceae</taxon>
        <taxon>Saccharothrix</taxon>
    </lineage>
</organism>
<reference evidence="4" key="1">
    <citation type="journal article" date="2021" name="Curr. Microbiol.">
        <title>Complete genome of nocamycin-producing strain Saccharothrix syringae NRRL B-16468 reveals the biosynthetic potential for secondary metabolites.</title>
        <authorList>
            <person name="Mo X."/>
            <person name="Yang S."/>
        </authorList>
    </citation>
    <scope>NUCLEOTIDE SEQUENCE [LARGE SCALE GENOMIC DNA]</scope>
    <source>
        <strain evidence="4">ATCC 51364 / DSM 43886 / JCM 6844 / KCTC 9398 / NBRC 14523 / NRRL B-16468 / INA 2240</strain>
    </source>
</reference>
<dbReference type="KEGG" id="ssyi:EKG83_27055"/>
<keyword evidence="4" id="KW-1185">Reference proteome</keyword>